<protein>
    <submittedName>
        <fullName evidence="1">Uncharacterized protein</fullName>
    </submittedName>
</protein>
<gene>
    <name evidence="1" type="ORF">ABR54_03425</name>
</gene>
<sequence length="175" mass="19292">MPIKLSKIIPKALFTTPKIPSVAVVGLMVVEYVILSNVIAPEPKCTLNVERPHYSTYLKETRNIDAIKLNITSECNVPQDYTEVESSIRKLENGQQVVVYAPGLERRESSKSDPKKAEFRDLFALCRLGKSMSYVGSARGLVYLKGGGTIPVKDDSGIFRAANCGIGAQWECELL</sequence>
<reference evidence="1 2" key="1">
    <citation type="submission" date="2015-10" db="EMBL/GenBank/DDBJ databases">
        <title>Metagenome-Assembled Genomes uncover a global brackish microbiome.</title>
        <authorList>
            <person name="Hugerth L.W."/>
            <person name="Larsson J."/>
            <person name="Alneberg J."/>
            <person name="Lindh M.V."/>
            <person name="Legrand C."/>
            <person name="Pinhassi J."/>
            <person name="Andersson A.F."/>
        </authorList>
    </citation>
    <scope>NUCLEOTIDE SEQUENCE [LARGE SCALE GENOMIC DNA]</scope>
    <source>
        <strain evidence="1">BACL15 MAG-120619-bin91</strain>
    </source>
</reference>
<dbReference type="Proteomes" id="UP000053274">
    <property type="component" value="Unassembled WGS sequence"/>
</dbReference>
<comment type="caution">
    <text evidence="1">The sequence shown here is derived from an EMBL/GenBank/DDBJ whole genome shotgun (WGS) entry which is preliminary data.</text>
</comment>
<evidence type="ECO:0000313" key="1">
    <source>
        <dbReference type="EMBL" id="KRO35368.1"/>
    </source>
</evidence>
<dbReference type="EMBL" id="LIAM01000118">
    <property type="protein sequence ID" value="KRO35368.1"/>
    <property type="molecule type" value="Genomic_DNA"/>
</dbReference>
<proteinExistence type="predicted"/>
<dbReference type="AlphaFoldDB" id="A0A0R2PBN7"/>
<evidence type="ECO:0000313" key="2">
    <source>
        <dbReference type="Proteomes" id="UP000053274"/>
    </source>
</evidence>
<accession>A0A0R2PBN7</accession>
<name>A0A0R2PBN7_9ACTN</name>
<organism evidence="1 2">
    <name type="scientific">Actinobacteria bacterium BACL15 MAG-120619-bin91</name>
    <dbReference type="NCBI Taxonomy" id="1655562"/>
    <lineage>
        <taxon>Bacteria</taxon>
        <taxon>Bacillati</taxon>
        <taxon>Actinomycetota</taxon>
        <taxon>Actinomycetes</taxon>
        <taxon>Actinomycetes incertae sedis</taxon>
        <taxon>ac1 cluster</taxon>
    </lineage>
</organism>